<sequence length="231" mass="25823">MYGTHLPAFPHCAFTSLIAQCLTPQECRSLLAFAGSHGEWEQALLSAYGGQKLDTSIRNSGRIMVDSRAVADQLFERVRPFLEAEGLHVIRTRGAGAWESMRSHWLGSTPFAATRLNERLRFLRYGPGQYFKPHCDGSYIAPETNERSLLTFHAYLGENGPGNEGGATSFFDGAGRKVMDVEPVQGRVLIFQHQWLVHSGEEVVKGLKYTVRTDIMYRSAPELEDEEEEGV</sequence>
<organism evidence="7 8">
    <name type="scientific">Sphaerosporella brunnea</name>
    <dbReference type="NCBI Taxonomy" id="1250544"/>
    <lineage>
        <taxon>Eukaryota</taxon>
        <taxon>Fungi</taxon>
        <taxon>Dikarya</taxon>
        <taxon>Ascomycota</taxon>
        <taxon>Pezizomycotina</taxon>
        <taxon>Pezizomycetes</taxon>
        <taxon>Pezizales</taxon>
        <taxon>Pyronemataceae</taxon>
        <taxon>Sphaerosporella</taxon>
    </lineage>
</organism>
<dbReference type="Proteomes" id="UP000326924">
    <property type="component" value="Unassembled WGS sequence"/>
</dbReference>
<feature type="domain" description="Fe2OG dioxygenase" evidence="6">
    <location>
        <begin position="115"/>
        <end position="221"/>
    </location>
</feature>
<evidence type="ECO:0000313" key="7">
    <source>
        <dbReference type="EMBL" id="KAA8902937.1"/>
    </source>
</evidence>
<keyword evidence="5" id="KW-0408">Iron</keyword>
<dbReference type="InterPro" id="IPR044862">
    <property type="entry name" value="Pro_4_hyd_alph_FE2OG_OXY"/>
</dbReference>
<dbReference type="InterPro" id="IPR045054">
    <property type="entry name" value="P4HA-like"/>
</dbReference>
<dbReference type="Gene3D" id="2.60.120.620">
    <property type="entry name" value="q2cbj1_9rhob like domain"/>
    <property type="match status" value="1"/>
</dbReference>
<dbReference type="PROSITE" id="PS51471">
    <property type="entry name" value="FE2OG_OXY"/>
    <property type="match status" value="1"/>
</dbReference>
<dbReference type="AlphaFoldDB" id="A0A5J5EUH7"/>
<dbReference type="EMBL" id="VXIS01000124">
    <property type="protein sequence ID" value="KAA8902937.1"/>
    <property type="molecule type" value="Genomic_DNA"/>
</dbReference>
<dbReference type="InterPro" id="IPR006620">
    <property type="entry name" value="Pro_4_hyd_alph"/>
</dbReference>
<dbReference type="PANTHER" id="PTHR10869:SF241">
    <property type="entry name" value="FE2OG DIOXYGENASE DOMAIN-CONTAINING PROTEIN"/>
    <property type="match status" value="1"/>
</dbReference>
<comment type="caution">
    <text evidence="7">The sequence shown here is derived from an EMBL/GenBank/DDBJ whole genome shotgun (WGS) entry which is preliminary data.</text>
</comment>
<dbReference type="SMART" id="SM00702">
    <property type="entry name" value="P4Hc"/>
    <property type="match status" value="1"/>
</dbReference>
<dbReference type="Pfam" id="PF13640">
    <property type="entry name" value="2OG-FeII_Oxy_3"/>
    <property type="match status" value="1"/>
</dbReference>
<name>A0A5J5EUH7_9PEZI</name>
<dbReference type="InParanoid" id="A0A5J5EUH7"/>
<evidence type="ECO:0000259" key="6">
    <source>
        <dbReference type="PROSITE" id="PS51471"/>
    </source>
</evidence>
<dbReference type="InterPro" id="IPR005123">
    <property type="entry name" value="Oxoglu/Fe-dep_dioxygenase_dom"/>
</dbReference>
<dbReference type="OrthoDB" id="69177at2759"/>
<evidence type="ECO:0000256" key="5">
    <source>
        <dbReference type="ARBA" id="ARBA00023004"/>
    </source>
</evidence>
<evidence type="ECO:0000256" key="3">
    <source>
        <dbReference type="ARBA" id="ARBA00022964"/>
    </source>
</evidence>
<accession>A0A5J5EUH7</accession>
<evidence type="ECO:0000256" key="1">
    <source>
        <dbReference type="ARBA" id="ARBA00001961"/>
    </source>
</evidence>
<keyword evidence="4" id="KW-0560">Oxidoreductase</keyword>
<evidence type="ECO:0000256" key="4">
    <source>
        <dbReference type="ARBA" id="ARBA00023002"/>
    </source>
</evidence>
<gene>
    <name evidence="7" type="ORF">FN846DRAFT_780359</name>
</gene>
<dbReference type="PANTHER" id="PTHR10869">
    <property type="entry name" value="PROLYL 4-HYDROXYLASE ALPHA SUBUNIT"/>
    <property type="match status" value="1"/>
</dbReference>
<keyword evidence="3" id="KW-0223">Dioxygenase</keyword>
<protein>
    <recommendedName>
        <fullName evidence="6">Fe2OG dioxygenase domain-containing protein</fullName>
    </recommendedName>
</protein>
<keyword evidence="8" id="KW-1185">Reference proteome</keyword>
<proteinExistence type="predicted"/>
<evidence type="ECO:0000256" key="2">
    <source>
        <dbReference type="ARBA" id="ARBA00022723"/>
    </source>
</evidence>
<dbReference type="GO" id="GO:0005783">
    <property type="term" value="C:endoplasmic reticulum"/>
    <property type="evidence" value="ECO:0007669"/>
    <property type="project" value="TreeGrafter"/>
</dbReference>
<reference evidence="7 8" key="1">
    <citation type="submission" date="2019-09" db="EMBL/GenBank/DDBJ databases">
        <title>Draft genome of the ectomycorrhizal ascomycete Sphaerosporella brunnea.</title>
        <authorList>
            <consortium name="DOE Joint Genome Institute"/>
            <person name="Benucci G.M."/>
            <person name="Marozzi G."/>
            <person name="Antonielli L."/>
            <person name="Sanchez S."/>
            <person name="Marco P."/>
            <person name="Wang X."/>
            <person name="Falini L.B."/>
            <person name="Barry K."/>
            <person name="Haridas S."/>
            <person name="Lipzen A."/>
            <person name="Labutti K."/>
            <person name="Grigoriev I.V."/>
            <person name="Murat C."/>
            <person name="Martin F."/>
            <person name="Albertini E."/>
            <person name="Donnini D."/>
            <person name="Bonito G."/>
        </authorList>
    </citation>
    <scope>NUCLEOTIDE SEQUENCE [LARGE SCALE GENOMIC DNA]</scope>
    <source>
        <strain evidence="7 8">Sb_GMNB300</strain>
    </source>
</reference>
<dbReference type="GO" id="GO:0004656">
    <property type="term" value="F:procollagen-proline 4-dioxygenase activity"/>
    <property type="evidence" value="ECO:0007669"/>
    <property type="project" value="TreeGrafter"/>
</dbReference>
<evidence type="ECO:0000313" key="8">
    <source>
        <dbReference type="Proteomes" id="UP000326924"/>
    </source>
</evidence>
<dbReference type="GO" id="GO:0031418">
    <property type="term" value="F:L-ascorbic acid binding"/>
    <property type="evidence" value="ECO:0007669"/>
    <property type="project" value="InterPro"/>
</dbReference>
<keyword evidence="2" id="KW-0479">Metal-binding</keyword>
<comment type="cofactor">
    <cofactor evidence="1">
        <name>L-ascorbate</name>
        <dbReference type="ChEBI" id="CHEBI:38290"/>
    </cofactor>
</comment>
<dbReference type="GO" id="GO:0005506">
    <property type="term" value="F:iron ion binding"/>
    <property type="evidence" value="ECO:0007669"/>
    <property type="project" value="InterPro"/>
</dbReference>